<comment type="caution">
    <text evidence="3">The sequence shown here is derived from an EMBL/GenBank/DDBJ whole genome shotgun (WGS) entry which is preliminary data.</text>
</comment>
<evidence type="ECO:0000259" key="2">
    <source>
        <dbReference type="Pfam" id="PF05970"/>
    </source>
</evidence>
<name>A0A9N9DQC0_9GLOM</name>
<dbReference type="SUPFAM" id="SSF52540">
    <property type="entry name" value="P-loop containing nucleoside triphosphate hydrolases"/>
    <property type="match status" value="1"/>
</dbReference>
<dbReference type="OrthoDB" id="5578775at2759"/>
<dbReference type="GO" id="GO:0016787">
    <property type="term" value="F:hydrolase activity"/>
    <property type="evidence" value="ECO:0007669"/>
    <property type="project" value="UniProtKB-KW"/>
</dbReference>
<organism evidence="3 4">
    <name type="scientific">Paraglomus occultum</name>
    <dbReference type="NCBI Taxonomy" id="144539"/>
    <lineage>
        <taxon>Eukaryota</taxon>
        <taxon>Fungi</taxon>
        <taxon>Fungi incertae sedis</taxon>
        <taxon>Mucoromycota</taxon>
        <taxon>Glomeromycotina</taxon>
        <taxon>Glomeromycetes</taxon>
        <taxon>Paraglomerales</taxon>
        <taxon>Paraglomeraceae</taxon>
        <taxon>Paraglomus</taxon>
    </lineage>
</organism>
<feature type="non-terminal residue" evidence="3">
    <location>
        <position position="104"/>
    </location>
</feature>
<evidence type="ECO:0000313" key="4">
    <source>
        <dbReference type="Proteomes" id="UP000789572"/>
    </source>
</evidence>
<dbReference type="GO" id="GO:0000723">
    <property type="term" value="P:telomere maintenance"/>
    <property type="evidence" value="ECO:0007669"/>
    <property type="project" value="InterPro"/>
</dbReference>
<dbReference type="AlphaFoldDB" id="A0A9N9DQC0"/>
<proteinExistence type="inferred from homology"/>
<dbReference type="GO" id="GO:0006281">
    <property type="term" value="P:DNA repair"/>
    <property type="evidence" value="ECO:0007669"/>
    <property type="project" value="UniProtKB-KW"/>
</dbReference>
<gene>
    <name evidence="3" type="ORF">POCULU_LOCUS9731</name>
</gene>
<sequence length="104" mass="11556">SAGTGKSFIIHQFKLFLERSKRKYILLAPTGVAAQNVGGKTIHSELKITSSNNTSSGYKTLIFSEKSTQTKLKEIDTIIIEEISMVSSTLFTFLSEIFARLHET</sequence>
<evidence type="ECO:0000313" key="3">
    <source>
        <dbReference type="EMBL" id="CAG8646907.1"/>
    </source>
</evidence>
<protein>
    <recommendedName>
        <fullName evidence="1">ATP-dependent DNA helicase</fullName>
        <ecNumber evidence="1">5.6.2.3</ecNumber>
    </recommendedName>
</protein>
<dbReference type="InterPro" id="IPR010285">
    <property type="entry name" value="DNA_helicase_pif1-like_DEAD"/>
</dbReference>
<keyword evidence="4" id="KW-1185">Reference proteome</keyword>
<keyword evidence="1" id="KW-0233">DNA recombination</keyword>
<accession>A0A9N9DQC0</accession>
<comment type="catalytic activity">
    <reaction evidence="1">
        <text>ATP + H2O = ADP + phosphate + H(+)</text>
        <dbReference type="Rhea" id="RHEA:13065"/>
        <dbReference type="ChEBI" id="CHEBI:15377"/>
        <dbReference type="ChEBI" id="CHEBI:15378"/>
        <dbReference type="ChEBI" id="CHEBI:30616"/>
        <dbReference type="ChEBI" id="CHEBI:43474"/>
        <dbReference type="ChEBI" id="CHEBI:456216"/>
        <dbReference type="EC" id="5.6.2.3"/>
    </reaction>
</comment>
<keyword evidence="1" id="KW-0378">Hydrolase</keyword>
<dbReference type="PANTHER" id="PTHR47642">
    <property type="entry name" value="ATP-DEPENDENT DNA HELICASE"/>
    <property type="match status" value="1"/>
</dbReference>
<dbReference type="EMBL" id="CAJVPJ010003968">
    <property type="protein sequence ID" value="CAG8646907.1"/>
    <property type="molecule type" value="Genomic_DNA"/>
</dbReference>
<keyword evidence="1" id="KW-0067">ATP-binding</keyword>
<reference evidence="3" key="1">
    <citation type="submission" date="2021-06" db="EMBL/GenBank/DDBJ databases">
        <authorList>
            <person name="Kallberg Y."/>
            <person name="Tangrot J."/>
            <person name="Rosling A."/>
        </authorList>
    </citation>
    <scope>NUCLEOTIDE SEQUENCE</scope>
    <source>
        <strain evidence="3">IA702</strain>
    </source>
</reference>
<keyword evidence="1" id="KW-0347">Helicase</keyword>
<keyword evidence="1" id="KW-0227">DNA damage</keyword>
<dbReference type="GO" id="GO:0006310">
    <property type="term" value="P:DNA recombination"/>
    <property type="evidence" value="ECO:0007669"/>
    <property type="project" value="UniProtKB-KW"/>
</dbReference>
<feature type="domain" description="DNA helicase Pif1-like DEAD-box helicase" evidence="2">
    <location>
        <begin position="1"/>
        <end position="99"/>
    </location>
</feature>
<keyword evidence="1" id="KW-0234">DNA repair</keyword>
<dbReference type="GO" id="GO:0005524">
    <property type="term" value="F:ATP binding"/>
    <property type="evidence" value="ECO:0007669"/>
    <property type="project" value="UniProtKB-KW"/>
</dbReference>
<evidence type="ECO:0000256" key="1">
    <source>
        <dbReference type="RuleBase" id="RU363044"/>
    </source>
</evidence>
<dbReference type="GO" id="GO:0043139">
    <property type="term" value="F:5'-3' DNA helicase activity"/>
    <property type="evidence" value="ECO:0007669"/>
    <property type="project" value="UniProtKB-EC"/>
</dbReference>
<dbReference type="Pfam" id="PF05970">
    <property type="entry name" value="PIF1"/>
    <property type="match status" value="1"/>
</dbReference>
<dbReference type="InterPro" id="IPR051055">
    <property type="entry name" value="PIF1_helicase"/>
</dbReference>
<dbReference type="Gene3D" id="3.40.50.300">
    <property type="entry name" value="P-loop containing nucleotide triphosphate hydrolases"/>
    <property type="match status" value="1"/>
</dbReference>
<comment type="similarity">
    <text evidence="1">Belongs to the helicase family.</text>
</comment>
<keyword evidence="1" id="KW-0547">Nucleotide-binding</keyword>
<comment type="cofactor">
    <cofactor evidence="1">
        <name>Mg(2+)</name>
        <dbReference type="ChEBI" id="CHEBI:18420"/>
    </cofactor>
</comment>
<dbReference type="InterPro" id="IPR027417">
    <property type="entry name" value="P-loop_NTPase"/>
</dbReference>
<feature type="non-terminal residue" evidence="3">
    <location>
        <position position="1"/>
    </location>
</feature>
<dbReference type="Proteomes" id="UP000789572">
    <property type="component" value="Unassembled WGS sequence"/>
</dbReference>
<dbReference type="EC" id="5.6.2.3" evidence="1"/>